<dbReference type="PANTHER" id="PTHR22943:SF248">
    <property type="entry name" value="SEVEN TM RECEPTOR"/>
    <property type="match status" value="1"/>
</dbReference>
<dbReference type="Pfam" id="PF10326">
    <property type="entry name" value="7TM_GPCR_Str"/>
    <property type="match status" value="1"/>
</dbReference>
<feature type="transmembrane region" description="Helical" evidence="1">
    <location>
        <begin position="61"/>
        <end position="85"/>
    </location>
</feature>
<dbReference type="PANTHER" id="PTHR22943">
    <property type="entry name" value="7-TRANSMEMBRANE DOMAIN RECEPTOR C.ELEGANS"/>
    <property type="match status" value="1"/>
</dbReference>
<dbReference type="WBParaSite" id="Pan_g19742.t1">
    <property type="protein sequence ID" value="Pan_g19742.t1"/>
    <property type="gene ID" value="Pan_g19742"/>
</dbReference>
<sequence>MVTFGMSTFITFGGIRPTSQTATNIMAATYCFALQLMMLCVSVQFFYRYLIIVRKVYITNFLYFAMLMPPVIVATSITAYFFYAIQNAPSCAEKFLFYLKENSQEGFVPCVQFNIKIMGAKVLLIITTNVMVTEAIIIIIFNLLVYRYLSQKAAFTSTENSIQQQLSATLIAQLCVTGFCAFVPAICMLVNAILATEMAWLPVFSVCVLSLSPVVNPVFTVFTVKSYRKVVVYVIKKYVLRRPGATVEISNVILRSATK</sequence>
<evidence type="ECO:0000313" key="2">
    <source>
        <dbReference type="Proteomes" id="UP000492821"/>
    </source>
</evidence>
<dbReference type="Proteomes" id="UP000492821">
    <property type="component" value="Unassembled WGS sequence"/>
</dbReference>
<evidence type="ECO:0000313" key="3">
    <source>
        <dbReference type="WBParaSite" id="Pan_g19742.t1"/>
    </source>
</evidence>
<keyword evidence="1" id="KW-0812">Transmembrane</keyword>
<evidence type="ECO:0000256" key="1">
    <source>
        <dbReference type="SAM" id="Phobius"/>
    </source>
</evidence>
<proteinExistence type="predicted"/>
<dbReference type="AlphaFoldDB" id="A0A7E4VE05"/>
<feature type="transmembrane region" description="Helical" evidence="1">
    <location>
        <begin position="170"/>
        <end position="193"/>
    </location>
</feature>
<dbReference type="SUPFAM" id="SSF81321">
    <property type="entry name" value="Family A G protein-coupled receptor-like"/>
    <property type="match status" value="1"/>
</dbReference>
<keyword evidence="1" id="KW-1133">Transmembrane helix</keyword>
<keyword evidence="2" id="KW-1185">Reference proteome</keyword>
<dbReference type="InterPro" id="IPR019428">
    <property type="entry name" value="7TM_GPCR_serpentine_rcpt_Str"/>
</dbReference>
<keyword evidence="1" id="KW-0472">Membrane</keyword>
<reference evidence="3" key="2">
    <citation type="submission" date="2020-10" db="UniProtKB">
        <authorList>
            <consortium name="WormBaseParasite"/>
        </authorList>
    </citation>
    <scope>IDENTIFICATION</scope>
</reference>
<organism evidence="2 3">
    <name type="scientific">Panagrellus redivivus</name>
    <name type="common">Microworm</name>
    <dbReference type="NCBI Taxonomy" id="6233"/>
    <lineage>
        <taxon>Eukaryota</taxon>
        <taxon>Metazoa</taxon>
        <taxon>Ecdysozoa</taxon>
        <taxon>Nematoda</taxon>
        <taxon>Chromadorea</taxon>
        <taxon>Rhabditida</taxon>
        <taxon>Tylenchina</taxon>
        <taxon>Panagrolaimomorpha</taxon>
        <taxon>Panagrolaimoidea</taxon>
        <taxon>Panagrolaimidae</taxon>
        <taxon>Panagrellus</taxon>
    </lineage>
</organism>
<reference evidence="2" key="1">
    <citation type="journal article" date="2013" name="Genetics">
        <title>The draft genome and transcriptome of Panagrellus redivivus are shaped by the harsh demands of a free-living lifestyle.</title>
        <authorList>
            <person name="Srinivasan J."/>
            <person name="Dillman A.R."/>
            <person name="Macchietto M.G."/>
            <person name="Heikkinen L."/>
            <person name="Lakso M."/>
            <person name="Fracchia K.M."/>
            <person name="Antoshechkin I."/>
            <person name="Mortazavi A."/>
            <person name="Wong G."/>
            <person name="Sternberg P.W."/>
        </authorList>
    </citation>
    <scope>NUCLEOTIDE SEQUENCE [LARGE SCALE GENOMIC DNA]</scope>
    <source>
        <strain evidence="2">MT8872</strain>
    </source>
</reference>
<feature type="transmembrane region" description="Helical" evidence="1">
    <location>
        <begin position="122"/>
        <end position="149"/>
    </location>
</feature>
<protein>
    <submittedName>
        <fullName evidence="3">G-protein coupled receptors family 1 profile domain-containing protein</fullName>
    </submittedName>
</protein>
<name>A0A7E4VE05_PANRE</name>
<feature type="transmembrane region" description="Helical" evidence="1">
    <location>
        <begin position="199"/>
        <end position="219"/>
    </location>
</feature>
<accession>A0A7E4VE05</accession>
<feature type="transmembrane region" description="Helical" evidence="1">
    <location>
        <begin position="27"/>
        <end position="49"/>
    </location>
</feature>